<dbReference type="SMART" id="SM00015">
    <property type="entry name" value="IQ"/>
    <property type="match status" value="13"/>
</dbReference>
<evidence type="ECO:0000259" key="2">
    <source>
        <dbReference type="PROSITE" id="PS50020"/>
    </source>
</evidence>
<evidence type="ECO:0000313" key="3">
    <source>
        <dbReference type="EMBL" id="KAF0684886.1"/>
    </source>
</evidence>
<dbReference type="Pfam" id="PF00612">
    <property type="entry name" value="IQ"/>
    <property type="match status" value="5"/>
</dbReference>
<feature type="domain" description="WW" evidence="2">
    <location>
        <begin position="788"/>
        <end position="819"/>
    </location>
</feature>
<sequence>MILDPTAAKPETVATTHVPGIFDASSLRNLFGVTASKPPSRPRGTKPHSKRQLPSKKKTAPTDNDADAAEWAASHTTWVQQKIPNNTMLREQFRRRAVHAAAQATADTALEDQVRWIKNNVPIRSLPKASLSAHTKIMSFTDVLKRILHARLGAAFSQWHDCTVSDKHAAAVTAFVQSEAVHSLQAIWERSWLRKRDRCFSIWSMDMRCARAEEAAAAAVDIQRSWRRFRCRDFLDHRRRTRAATRLQSNYRRFVTRRHFRRALHEAAVARAATRIQTAYKRKRTREAFLASLRFYVQTQAAVVLQRWMRRSVHRVQWLRRRGAMVLAADAATCIQRAMRACLARSWCRRLREHKQATAIQRMWRRSWRRAQPRLDAATERLARAIRANLVHGLFAVLVQAVARGFLGRRRVVALRTRIRSATVLQRTWRRYWARQLRTKARAERRFRRVLAAHVIQAAVRGYNERCLFRMAIAKSCVPMYLRASRIRNKTQEAAFRTRFPGPITQSAASTIGTTWRKHRRRKEARRVACEAAAVTIQTIYKSMRIRRWFRAYAARVTRSAMQIQRMVRARQARDRSKQYVAQMRKVVEDALKARLDQAARRVQAAWHRKTGRMAAHLRKQAEEERKRRHVAAAKSIQRFVRQVRHRRQFKTNMAASMGKIVVLVAARHAAARCVQRNYRAYHASRLGKAMLASLKLARRKRERREKRQRIIADYLVEATHDRGEENEFHAKVASNHDKIQGEKDRKAAEAAAAKAERRRLALLAAENNVRPSPPITKLKIAQGGAASSTTSPWVEAWDATQNQKYFYNAETGESKWAD</sequence>
<dbReference type="EMBL" id="VJMH01007229">
    <property type="protein sequence ID" value="KAF0684886.1"/>
    <property type="molecule type" value="Genomic_DNA"/>
</dbReference>
<dbReference type="PROSITE" id="PS50096">
    <property type="entry name" value="IQ"/>
    <property type="match status" value="6"/>
</dbReference>
<name>A0A485LM40_9STRA</name>
<feature type="compositionally biased region" description="Basic residues" evidence="1">
    <location>
        <begin position="43"/>
        <end position="59"/>
    </location>
</feature>
<protein>
    <submittedName>
        <fullName evidence="4">Aste57867_23130 protein</fullName>
    </submittedName>
</protein>
<evidence type="ECO:0000313" key="4">
    <source>
        <dbReference type="EMBL" id="VFT99778.1"/>
    </source>
</evidence>
<feature type="region of interest" description="Disordered" evidence="1">
    <location>
        <begin position="32"/>
        <end position="67"/>
    </location>
</feature>
<keyword evidence="5" id="KW-1185">Reference proteome</keyword>
<evidence type="ECO:0000256" key="1">
    <source>
        <dbReference type="SAM" id="MobiDB-lite"/>
    </source>
</evidence>
<dbReference type="Proteomes" id="UP000332933">
    <property type="component" value="Unassembled WGS sequence"/>
</dbReference>
<dbReference type="Pfam" id="PF00397">
    <property type="entry name" value="WW"/>
    <property type="match status" value="1"/>
</dbReference>
<dbReference type="AlphaFoldDB" id="A0A485LM40"/>
<proteinExistence type="predicted"/>
<accession>A0A485LM40</accession>
<dbReference type="InterPro" id="IPR000048">
    <property type="entry name" value="IQ_motif_EF-hand-BS"/>
</dbReference>
<reference evidence="4 5" key="1">
    <citation type="submission" date="2019-03" db="EMBL/GenBank/DDBJ databases">
        <authorList>
            <person name="Gaulin E."/>
            <person name="Dumas B."/>
        </authorList>
    </citation>
    <scope>NUCLEOTIDE SEQUENCE [LARGE SCALE GENOMIC DNA]</scope>
    <source>
        <strain evidence="4">CBS 568.67</strain>
    </source>
</reference>
<dbReference type="EMBL" id="CAADRA010007255">
    <property type="protein sequence ID" value="VFT99778.1"/>
    <property type="molecule type" value="Genomic_DNA"/>
</dbReference>
<dbReference type="CDD" id="cd00201">
    <property type="entry name" value="WW"/>
    <property type="match status" value="1"/>
</dbReference>
<organism evidence="4 5">
    <name type="scientific">Aphanomyces stellatus</name>
    <dbReference type="NCBI Taxonomy" id="120398"/>
    <lineage>
        <taxon>Eukaryota</taxon>
        <taxon>Sar</taxon>
        <taxon>Stramenopiles</taxon>
        <taxon>Oomycota</taxon>
        <taxon>Saprolegniomycetes</taxon>
        <taxon>Saprolegniales</taxon>
        <taxon>Verrucalvaceae</taxon>
        <taxon>Aphanomyces</taxon>
    </lineage>
</organism>
<reference evidence="3" key="2">
    <citation type="submission" date="2019-06" db="EMBL/GenBank/DDBJ databases">
        <title>Genomics analysis of Aphanomyces spp. identifies a new class of oomycete effector associated with host adaptation.</title>
        <authorList>
            <person name="Gaulin E."/>
        </authorList>
    </citation>
    <scope>NUCLEOTIDE SEQUENCE</scope>
    <source>
        <strain evidence="3">CBS 578.67</strain>
    </source>
</reference>
<dbReference type="Gene3D" id="2.20.70.10">
    <property type="match status" value="1"/>
</dbReference>
<dbReference type="InterPro" id="IPR001202">
    <property type="entry name" value="WW_dom"/>
</dbReference>
<dbReference type="Gene3D" id="1.20.5.190">
    <property type="match status" value="2"/>
</dbReference>
<evidence type="ECO:0000313" key="5">
    <source>
        <dbReference type="Proteomes" id="UP000332933"/>
    </source>
</evidence>
<gene>
    <name evidence="4" type="primary">Aste57867_23130</name>
    <name evidence="3" type="ORF">As57867_023059</name>
    <name evidence="4" type="ORF">ASTE57867_23130</name>
</gene>
<dbReference type="PROSITE" id="PS50020">
    <property type="entry name" value="WW_DOMAIN_2"/>
    <property type="match status" value="1"/>
</dbReference>
<dbReference type="OrthoDB" id="73404at2759"/>